<accession>A0A8J5W162</accession>
<reference evidence="1" key="2">
    <citation type="submission" date="2021-02" db="EMBL/GenBank/DDBJ databases">
        <authorList>
            <person name="Kimball J.A."/>
            <person name="Haas M.W."/>
            <person name="Macchietto M."/>
            <person name="Kono T."/>
            <person name="Duquette J."/>
            <person name="Shao M."/>
        </authorList>
    </citation>
    <scope>NUCLEOTIDE SEQUENCE</scope>
    <source>
        <tissue evidence="1">Fresh leaf tissue</tissue>
    </source>
</reference>
<sequence>MKLAPDLSMPHRALACAAHRTSLCAAHKTSLCSRSAASVLLIAQDLAAPDVHHARPRCALLHAALGSSHQI</sequence>
<protein>
    <submittedName>
        <fullName evidence="1">Uncharacterized protein</fullName>
    </submittedName>
</protein>
<gene>
    <name evidence="1" type="ORF">GUJ93_ZPchr0016g2640</name>
</gene>
<reference evidence="1" key="1">
    <citation type="journal article" date="2021" name="bioRxiv">
        <title>Whole Genome Assembly and Annotation of Northern Wild Rice, Zizania palustris L., Supports a Whole Genome Duplication in the Zizania Genus.</title>
        <authorList>
            <person name="Haas M."/>
            <person name="Kono T."/>
            <person name="Macchietto M."/>
            <person name="Millas R."/>
            <person name="McGilp L."/>
            <person name="Shao M."/>
            <person name="Duquette J."/>
            <person name="Hirsch C.N."/>
            <person name="Kimball J."/>
        </authorList>
    </citation>
    <scope>NUCLEOTIDE SEQUENCE</scope>
    <source>
        <tissue evidence="1">Fresh leaf tissue</tissue>
    </source>
</reference>
<dbReference type="EMBL" id="JAAALK010000084">
    <property type="protein sequence ID" value="KAG8083731.1"/>
    <property type="molecule type" value="Genomic_DNA"/>
</dbReference>
<evidence type="ECO:0000313" key="1">
    <source>
        <dbReference type="EMBL" id="KAG8083731.1"/>
    </source>
</evidence>
<proteinExistence type="predicted"/>
<dbReference type="AlphaFoldDB" id="A0A8J5W162"/>
<comment type="caution">
    <text evidence="1">The sequence shown here is derived from an EMBL/GenBank/DDBJ whole genome shotgun (WGS) entry which is preliminary data.</text>
</comment>
<keyword evidence="2" id="KW-1185">Reference proteome</keyword>
<organism evidence="1 2">
    <name type="scientific">Zizania palustris</name>
    <name type="common">Northern wild rice</name>
    <dbReference type="NCBI Taxonomy" id="103762"/>
    <lineage>
        <taxon>Eukaryota</taxon>
        <taxon>Viridiplantae</taxon>
        <taxon>Streptophyta</taxon>
        <taxon>Embryophyta</taxon>
        <taxon>Tracheophyta</taxon>
        <taxon>Spermatophyta</taxon>
        <taxon>Magnoliopsida</taxon>
        <taxon>Liliopsida</taxon>
        <taxon>Poales</taxon>
        <taxon>Poaceae</taxon>
        <taxon>BOP clade</taxon>
        <taxon>Oryzoideae</taxon>
        <taxon>Oryzeae</taxon>
        <taxon>Zizaniinae</taxon>
        <taxon>Zizania</taxon>
    </lineage>
</organism>
<evidence type="ECO:0000313" key="2">
    <source>
        <dbReference type="Proteomes" id="UP000729402"/>
    </source>
</evidence>
<dbReference type="Proteomes" id="UP000729402">
    <property type="component" value="Unassembled WGS sequence"/>
</dbReference>
<name>A0A8J5W162_ZIZPA</name>